<reference evidence="1 2" key="1">
    <citation type="submission" date="2019-02" db="EMBL/GenBank/DDBJ databases">
        <title>Deep-cultivation of Planctomycetes and their phenomic and genomic characterization uncovers novel biology.</title>
        <authorList>
            <person name="Wiegand S."/>
            <person name="Jogler M."/>
            <person name="Boedeker C."/>
            <person name="Pinto D."/>
            <person name="Vollmers J."/>
            <person name="Rivas-Marin E."/>
            <person name="Kohn T."/>
            <person name="Peeters S.H."/>
            <person name="Heuer A."/>
            <person name="Rast P."/>
            <person name="Oberbeckmann S."/>
            <person name="Bunk B."/>
            <person name="Jeske O."/>
            <person name="Meyerdierks A."/>
            <person name="Storesund J.E."/>
            <person name="Kallscheuer N."/>
            <person name="Luecker S."/>
            <person name="Lage O.M."/>
            <person name="Pohl T."/>
            <person name="Merkel B.J."/>
            <person name="Hornburger P."/>
            <person name="Mueller R.-W."/>
            <person name="Bruemmer F."/>
            <person name="Labrenz M."/>
            <person name="Spormann A.M."/>
            <person name="Op Den Camp H."/>
            <person name="Overmann J."/>
            <person name="Amann R."/>
            <person name="Jetten M.S.M."/>
            <person name="Mascher T."/>
            <person name="Medema M.H."/>
            <person name="Devos D.P."/>
            <person name="Kaster A.-K."/>
            <person name="Ovreas L."/>
            <person name="Rohde M."/>
            <person name="Galperin M.Y."/>
            <person name="Jogler C."/>
        </authorList>
    </citation>
    <scope>NUCLEOTIDE SEQUENCE [LARGE SCALE GENOMIC DNA]</scope>
    <source>
        <strain evidence="1 2">Poly41</strain>
    </source>
</reference>
<evidence type="ECO:0000313" key="2">
    <source>
        <dbReference type="Proteomes" id="UP000319143"/>
    </source>
</evidence>
<comment type="caution">
    <text evidence="1">The sequence shown here is derived from an EMBL/GenBank/DDBJ whole genome shotgun (WGS) entry which is preliminary data.</text>
</comment>
<gene>
    <name evidence="1" type="ORF">Poly41_17190</name>
</gene>
<organism evidence="1 2">
    <name type="scientific">Novipirellula artificiosorum</name>
    <dbReference type="NCBI Taxonomy" id="2528016"/>
    <lineage>
        <taxon>Bacteria</taxon>
        <taxon>Pseudomonadati</taxon>
        <taxon>Planctomycetota</taxon>
        <taxon>Planctomycetia</taxon>
        <taxon>Pirellulales</taxon>
        <taxon>Pirellulaceae</taxon>
        <taxon>Novipirellula</taxon>
    </lineage>
</organism>
<dbReference type="OrthoDB" id="267670at2"/>
<name>A0A5C6DXD9_9BACT</name>
<accession>A0A5C6DXD9</accession>
<dbReference type="RefSeq" id="WP_146525411.1">
    <property type="nucleotide sequence ID" value="NZ_SJPV01000002.1"/>
</dbReference>
<keyword evidence="2" id="KW-1185">Reference proteome</keyword>
<dbReference type="EMBL" id="SJPV01000002">
    <property type="protein sequence ID" value="TWU40884.1"/>
    <property type="molecule type" value="Genomic_DNA"/>
</dbReference>
<evidence type="ECO:0000313" key="1">
    <source>
        <dbReference type="EMBL" id="TWU40884.1"/>
    </source>
</evidence>
<dbReference type="AlphaFoldDB" id="A0A5C6DXD9"/>
<sequence>MSKIDRNMTQRNNESQLDAAWMASIVRDVIARLQTEPSQPEQSQPEHAEDLTDHRLVTVASIEQVIAAGKSEIRIGKRTVVTPAARDEAVRFGIALVAGSDKLKQAVSPTVAGLEISDSQNGGRDDLIAGQLARRNVIGSARIVVTDTPASDVYRLCCEKQRAVMVADTHSVDRFAAEFSPSVWVLDMMQLNLIAAVNVAQRILVRKATEKP</sequence>
<dbReference type="Proteomes" id="UP000319143">
    <property type="component" value="Unassembled WGS sequence"/>
</dbReference>
<proteinExistence type="predicted"/>
<protein>
    <submittedName>
        <fullName evidence="1">Uncharacterized protein</fullName>
    </submittedName>
</protein>